<gene>
    <name evidence="1" type="ORF">FGIG_03869</name>
</gene>
<evidence type="ECO:0000313" key="2">
    <source>
        <dbReference type="Proteomes" id="UP000316759"/>
    </source>
</evidence>
<keyword evidence="2" id="KW-1185">Reference proteome</keyword>
<dbReference type="OrthoDB" id="10527979at2759"/>
<name>A0A504Z551_FASGI</name>
<comment type="caution">
    <text evidence="1">The sequence shown here is derived from an EMBL/GenBank/DDBJ whole genome shotgun (WGS) entry which is preliminary data.</text>
</comment>
<protein>
    <submittedName>
        <fullName evidence="1">Uncharacterized protein</fullName>
    </submittedName>
</protein>
<dbReference type="EMBL" id="SUNJ01003682">
    <property type="protein sequence ID" value="TPP65058.1"/>
    <property type="molecule type" value="Genomic_DNA"/>
</dbReference>
<dbReference type="AlphaFoldDB" id="A0A504Z551"/>
<sequence>MRSSCYSEALGHVISTVLRTPAYLSISATTGNHSSQSSLMESVLRSLKGYPLPRSLRYWLWPSVLVSEMSRREVWPYQATLTDDIGRQRGRSIEKQVASLREKFGQFIAHGVAEMGLNSPQRCPIYYLIQSSVTKRAQQDDTDDSPNQSEFEQRKLAHVYEVVADWLEKVSIYRTSIQHNVQ</sequence>
<organism evidence="1 2">
    <name type="scientific">Fasciola gigantica</name>
    <name type="common">Giant liver fluke</name>
    <dbReference type="NCBI Taxonomy" id="46835"/>
    <lineage>
        <taxon>Eukaryota</taxon>
        <taxon>Metazoa</taxon>
        <taxon>Spiralia</taxon>
        <taxon>Lophotrochozoa</taxon>
        <taxon>Platyhelminthes</taxon>
        <taxon>Trematoda</taxon>
        <taxon>Digenea</taxon>
        <taxon>Plagiorchiida</taxon>
        <taxon>Echinostomata</taxon>
        <taxon>Echinostomatoidea</taxon>
        <taxon>Fasciolidae</taxon>
        <taxon>Fasciola</taxon>
    </lineage>
</organism>
<proteinExistence type="predicted"/>
<accession>A0A504Z551</accession>
<evidence type="ECO:0000313" key="1">
    <source>
        <dbReference type="EMBL" id="TPP65058.1"/>
    </source>
</evidence>
<dbReference type="Proteomes" id="UP000316759">
    <property type="component" value="Unassembled WGS sequence"/>
</dbReference>
<reference evidence="1 2" key="1">
    <citation type="submission" date="2019-04" db="EMBL/GenBank/DDBJ databases">
        <title>Annotation for the trematode Fasciola gigantica.</title>
        <authorList>
            <person name="Choi Y.-J."/>
        </authorList>
    </citation>
    <scope>NUCLEOTIDE SEQUENCE [LARGE SCALE GENOMIC DNA]</scope>
    <source>
        <strain evidence="1">Uganda_cow_1</strain>
    </source>
</reference>